<evidence type="ECO:0007829" key="7">
    <source>
        <dbReference type="PDB" id="4BTS"/>
    </source>
</evidence>
<dbReference type="Pfam" id="PF01201">
    <property type="entry name" value="Ribosomal_S8e"/>
    <property type="match status" value="1"/>
</dbReference>
<evidence type="ECO:0000256" key="1">
    <source>
        <dbReference type="ARBA" id="ARBA00005257"/>
    </source>
</evidence>
<dbReference type="GO" id="GO:0005840">
    <property type="term" value="C:ribosome"/>
    <property type="evidence" value="ECO:0007669"/>
    <property type="project" value="UniProtKB-KW"/>
</dbReference>
<feature type="region of interest" description="Disordered" evidence="5">
    <location>
        <begin position="1"/>
        <end position="24"/>
    </location>
</feature>
<dbReference type="Gene3D" id="3.10.290.70">
    <property type="match status" value="1"/>
</dbReference>
<dbReference type="Gene3D" id="1.10.168.20">
    <property type="entry name" value="Ribosomal protein S8e, subdomain"/>
    <property type="match status" value="1"/>
</dbReference>
<evidence type="ECO:0000256" key="4">
    <source>
        <dbReference type="RuleBase" id="RU000669"/>
    </source>
</evidence>
<dbReference type="PANTHER" id="PTHR10394">
    <property type="entry name" value="40S RIBOSOMAL PROTEIN S8"/>
    <property type="match status" value="1"/>
</dbReference>
<protein>
    <recommendedName>
        <fullName evidence="4">40S ribosomal protein S8</fullName>
    </recommendedName>
</protein>
<sequence>MGISRDSKHKRRATGGRMPVHRKKRAFEKGRPISMTKLTTQSTTITEKRRIRPVRVRGGHLKFRALRLCEGNFSWGSENITRKTKILDVKYNATNNELVRTKTLVKNSIVEIDSTPFREWYKLHYGIDLGLKKDRTVLGNKEKSRHVQKRVKRTKAQALEKNIEEQFVSQRILACITSRPGQSGRADGYILEGKELEFYIRKLQSKKK</sequence>
<dbReference type="InterPro" id="IPR022309">
    <property type="entry name" value="Ribosomal_Se8/biogenesis_NSA2"/>
</dbReference>
<reference evidence="6" key="1">
    <citation type="journal article" date="2011" name="Science">
        <title>Crystal structure of the eukaryotic 40S ribosomal subunit in complex with initiation factor 1.</title>
        <authorList>
            <person name="Rabl J."/>
            <person name="Leibundgut M."/>
            <person name="Ataide S.F."/>
            <person name="Haag A."/>
            <person name="Ban N."/>
        </authorList>
    </citation>
    <scope>NUCLEOTIDE SEQUENCE</scope>
</reference>
<evidence type="ECO:0000256" key="5">
    <source>
        <dbReference type="SAM" id="MobiDB-lite"/>
    </source>
</evidence>
<name>E6PBS6_TETTH</name>
<dbReference type="GO" id="GO:1990904">
    <property type="term" value="C:ribonucleoprotein complex"/>
    <property type="evidence" value="ECO:0007669"/>
    <property type="project" value="UniProtKB-KW"/>
</dbReference>
<organism evidence="6">
    <name type="scientific">Tetrahymena thermophila</name>
    <dbReference type="NCBI Taxonomy" id="5911"/>
    <lineage>
        <taxon>Eukaryota</taxon>
        <taxon>Sar</taxon>
        <taxon>Alveolata</taxon>
        <taxon>Ciliophora</taxon>
        <taxon>Intramacronucleata</taxon>
        <taxon>Oligohymenophorea</taxon>
        <taxon>Hymenostomatida</taxon>
        <taxon>Tetrahymenina</taxon>
        <taxon>Tetrahymenidae</taxon>
        <taxon>Tetrahymena</taxon>
    </lineage>
</organism>
<dbReference type="OMA" id="QRPHYRK"/>
<reference evidence="7" key="2">
    <citation type="journal article" date="2013" name="Nat. Struct. Mol. Biol.">
        <title>The crystal structure of the eukaryotic 40S ribosomal subunit in complex with eIF1 and eIF1A.</title>
        <authorList>
            <person name="Weisser M."/>
            <person name="Voigts-Hoffmann F."/>
            <person name="Rabl J."/>
            <person name="Leibundgut M."/>
            <person name="Ban N."/>
        </authorList>
    </citation>
    <scope>X-RAY CRYSTALLOGRAPHY (3.70 ANGSTROMS)</scope>
</reference>
<dbReference type="InterPro" id="IPR042563">
    <property type="entry name" value="Ribosomal_protein_eS8_euk"/>
</dbReference>
<dbReference type="GO" id="GO:0006412">
    <property type="term" value="P:translation"/>
    <property type="evidence" value="ECO:0007669"/>
    <property type="project" value="InterPro"/>
</dbReference>
<dbReference type="InterPro" id="IPR001047">
    <property type="entry name" value="Ribosomal_eS8"/>
</dbReference>
<accession>E6PBS6</accession>
<dbReference type="CDD" id="cd11380">
    <property type="entry name" value="Ribosomal_S8e_like"/>
    <property type="match status" value="1"/>
</dbReference>
<evidence type="ECO:0000256" key="3">
    <source>
        <dbReference type="ARBA" id="ARBA00023274"/>
    </source>
</evidence>
<dbReference type="PDBsum" id="4BTS"/>
<dbReference type="EMBL" id="BK007915">
    <property type="protein sequence ID" value="DAA33972.1"/>
    <property type="molecule type" value="mRNA"/>
</dbReference>
<evidence type="ECO:0000313" key="6">
    <source>
        <dbReference type="EMBL" id="DAA33972.1"/>
    </source>
</evidence>
<dbReference type="NCBIfam" id="TIGR00307">
    <property type="entry name" value="eS8"/>
    <property type="match status" value="1"/>
</dbReference>
<comment type="similarity">
    <text evidence="1 4">Belongs to the eukaryotic ribosomal protein eS8 family.</text>
</comment>
<keyword evidence="2 4" id="KW-0689">Ribosomal protein</keyword>
<keyword evidence="3 4" id="KW-0687">Ribonucleoprotein</keyword>
<dbReference type="GO" id="GO:0003735">
    <property type="term" value="F:structural constituent of ribosome"/>
    <property type="evidence" value="ECO:0007669"/>
    <property type="project" value="InterPro"/>
</dbReference>
<dbReference type="PDB" id="4BTS">
    <property type="method" value="X-ray"/>
    <property type="resolution" value="3.70 A"/>
    <property type="chains" value="A2/B2/C2/D2=1-208"/>
</dbReference>
<proteinExistence type="evidence at protein level"/>
<dbReference type="AlphaFoldDB" id="E6PBS6"/>
<keyword evidence="7" id="KW-0002">3D-structure</keyword>
<evidence type="ECO:0000256" key="2">
    <source>
        <dbReference type="ARBA" id="ARBA00022980"/>
    </source>
</evidence>
<dbReference type="SMR" id="E6PBS6"/>
<feature type="compositionally biased region" description="Basic residues" evidence="5">
    <location>
        <begin position="7"/>
        <end position="24"/>
    </location>
</feature>